<dbReference type="SUPFAM" id="SSF55781">
    <property type="entry name" value="GAF domain-like"/>
    <property type="match status" value="1"/>
</dbReference>
<evidence type="ECO:0000256" key="11">
    <source>
        <dbReference type="SAM" id="Phobius"/>
    </source>
</evidence>
<accession>A0A8J3N5F3</accession>
<feature type="transmembrane region" description="Helical" evidence="11">
    <location>
        <begin position="72"/>
        <end position="94"/>
    </location>
</feature>
<feature type="domain" description="Sensor protein KdpD transmembrane" evidence="12">
    <location>
        <begin position="26"/>
        <end position="129"/>
    </location>
</feature>
<evidence type="ECO:0000256" key="4">
    <source>
        <dbReference type="ARBA" id="ARBA00022692"/>
    </source>
</evidence>
<dbReference type="InterPro" id="IPR038318">
    <property type="entry name" value="KdpD_sf"/>
</dbReference>
<feature type="transmembrane region" description="Helical" evidence="11">
    <location>
        <begin position="100"/>
        <end position="120"/>
    </location>
</feature>
<proteinExistence type="predicted"/>
<dbReference type="PANTHER" id="PTHR45569:SF1">
    <property type="entry name" value="SENSOR PROTEIN KDPD"/>
    <property type="match status" value="1"/>
</dbReference>
<dbReference type="Proteomes" id="UP000597444">
    <property type="component" value="Unassembled WGS sequence"/>
</dbReference>
<sequence>MQAIERIPQLEARARVHRQQIVVDSLLAIIGVLLITGFMVVLRLYPAISTVSILYLLLILPLAMWRGRYAAILAAIVAVLAFNFFLVPPLYTLIMPTSEWLALGVFLLTALVTSQLAIISRKSAEQAWSRERETRILYEMMHAVNSQMTLDEQLDVIALATVRIFAAWGMRECALLLPDEKGRLLIRAEAPIQIESFTLSPEHLTIAHQVLVEGKRRVVSNVVFSSGEKGYLHLLPLQIDGRILGVLALHIQAEKRFLTLEQALDEQGPLDDQRAFFWIFLDQVALTLDRTRLRTATLGL</sequence>
<keyword evidence="3" id="KW-0808">Transferase</keyword>
<keyword evidence="4 11" id="KW-0812">Transmembrane</keyword>
<evidence type="ECO:0000259" key="12">
    <source>
        <dbReference type="Pfam" id="PF13493"/>
    </source>
</evidence>
<evidence type="ECO:0000256" key="10">
    <source>
        <dbReference type="ARBA" id="ARBA00023136"/>
    </source>
</evidence>
<keyword evidence="14" id="KW-1185">Reference proteome</keyword>
<evidence type="ECO:0000256" key="1">
    <source>
        <dbReference type="ARBA" id="ARBA00004141"/>
    </source>
</evidence>
<dbReference type="PANTHER" id="PTHR45569">
    <property type="entry name" value="SENSOR PROTEIN KDPD"/>
    <property type="match status" value="1"/>
</dbReference>
<evidence type="ECO:0000256" key="6">
    <source>
        <dbReference type="ARBA" id="ARBA00022777"/>
    </source>
</evidence>
<dbReference type="GO" id="GO:0005524">
    <property type="term" value="F:ATP binding"/>
    <property type="evidence" value="ECO:0007669"/>
    <property type="project" value="UniProtKB-KW"/>
</dbReference>
<evidence type="ECO:0000313" key="13">
    <source>
        <dbReference type="EMBL" id="GHO96325.1"/>
    </source>
</evidence>
<gene>
    <name evidence="13" type="ORF">KSF_063730</name>
</gene>
<dbReference type="InterPro" id="IPR029016">
    <property type="entry name" value="GAF-like_dom_sf"/>
</dbReference>
<evidence type="ECO:0000313" key="14">
    <source>
        <dbReference type="Proteomes" id="UP000597444"/>
    </source>
</evidence>
<dbReference type="GO" id="GO:0000155">
    <property type="term" value="F:phosphorelay sensor kinase activity"/>
    <property type="evidence" value="ECO:0007669"/>
    <property type="project" value="TreeGrafter"/>
</dbReference>
<feature type="transmembrane region" description="Helical" evidence="11">
    <location>
        <begin position="21"/>
        <end position="41"/>
    </location>
</feature>
<evidence type="ECO:0000256" key="7">
    <source>
        <dbReference type="ARBA" id="ARBA00022840"/>
    </source>
</evidence>
<reference evidence="13" key="1">
    <citation type="submission" date="2020-10" db="EMBL/GenBank/DDBJ databases">
        <title>Taxonomic study of unclassified bacteria belonging to the class Ktedonobacteria.</title>
        <authorList>
            <person name="Yabe S."/>
            <person name="Wang C.M."/>
            <person name="Zheng Y."/>
            <person name="Sakai Y."/>
            <person name="Cavaletti L."/>
            <person name="Monciardini P."/>
            <person name="Donadio S."/>
        </authorList>
    </citation>
    <scope>NUCLEOTIDE SEQUENCE</scope>
    <source>
        <strain evidence="13">ID150040</strain>
    </source>
</reference>
<dbReference type="Gene3D" id="1.20.120.620">
    <property type="entry name" value="Backbone structure of the membrane domain of e. Coli histidine kinase receptor kdpd"/>
    <property type="match status" value="1"/>
</dbReference>
<comment type="subcellular location">
    <subcellularLocation>
        <location evidence="1">Membrane</location>
        <topology evidence="1">Multi-pass membrane protein</topology>
    </subcellularLocation>
</comment>
<keyword evidence="10 11" id="KW-0472">Membrane</keyword>
<dbReference type="InterPro" id="IPR052023">
    <property type="entry name" value="Histidine_kinase_KdpD"/>
</dbReference>
<organism evidence="13 14">
    <name type="scientific">Reticulibacter mediterranei</name>
    <dbReference type="NCBI Taxonomy" id="2778369"/>
    <lineage>
        <taxon>Bacteria</taxon>
        <taxon>Bacillati</taxon>
        <taxon>Chloroflexota</taxon>
        <taxon>Ktedonobacteria</taxon>
        <taxon>Ktedonobacterales</taxon>
        <taxon>Reticulibacteraceae</taxon>
        <taxon>Reticulibacter</taxon>
    </lineage>
</organism>
<keyword evidence="6" id="KW-0418">Kinase</keyword>
<evidence type="ECO:0000256" key="8">
    <source>
        <dbReference type="ARBA" id="ARBA00022989"/>
    </source>
</evidence>
<evidence type="ECO:0000256" key="5">
    <source>
        <dbReference type="ARBA" id="ARBA00022741"/>
    </source>
</evidence>
<comment type="caution">
    <text evidence="13">The sequence shown here is derived from an EMBL/GenBank/DDBJ whole genome shotgun (WGS) entry which is preliminary data.</text>
</comment>
<dbReference type="Pfam" id="PF13493">
    <property type="entry name" value="DUF4118"/>
    <property type="match status" value="1"/>
</dbReference>
<dbReference type="RefSeq" id="WP_220206962.1">
    <property type="nucleotide sequence ID" value="NZ_BNJK01000001.1"/>
</dbReference>
<keyword evidence="5" id="KW-0547">Nucleotide-binding</keyword>
<protein>
    <recommendedName>
        <fullName evidence="12">Sensor protein KdpD transmembrane domain-containing protein</fullName>
    </recommendedName>
</protein>
<evidence type="ECO:0000256" key="2">
    <source>
        <dbReference type="ARBA" id="ARBA00022553"/>
    </source>
</evidence>
<dbReference type="AlphaFoldDB" id="A0A8J3N5F3"/>
<keyword evidence="8 11" id="KW-1133">Transmembrane helix</keyword>
<evidence type="ECO:0000256" key="9">
    <source>
        <dbReference type="ARBA" id="ARBA00023012"/>
    </source>
</evidence>
<evidence type="ECO:0000256" key="3">
    <source>
        <dbReference type="ARBA" id="ARBA00022679"/>
    </source>
</evidence>
<name>A0A8J3N5F3_9CHLR</name>
<dbReference type="InterPro" id="IPR025201">
    <property type="entry name" value="KdpD_TM"/>
</dbReference>
<feature type="transmembrane region" description="Helical" evidence="11">
    <location>
        <begin position="47"/>
        <end position="65"/>
    </location>
</feature>
<dbReference type="Gene3D" id="3.30.450.40">
    <property type="match status" value="1"/>
</dbReference>
<keyword evidence="9" id="KW-0902">Two-component regulatory system</keyword>
<dbReference type="GO" id="GO:0005886">
    <property type="term" value="C:plasma membrane"/>
    <property type="evidence" value="ECO:0007669"/>
    <property type="project" value="TreeGrafter"/>
</dbReference>
<keyword evidence="2" id="KW-0597">Phosphoprotein</keyword>
<keyword evidence="7" id="KW-0067">ATP-binding</keyword>
<dbReference type="EMBL" id="BNJK01000001">
    <property type="protein sequence ID" value="GHO96325.1"/>
    <property type="molecule type" value="Genomic_DNA"/>
</dbReference>